<reference evidence="1" key="1">
    <citation type="journal article" date="2018" name="DNA Res.">
        <title>Multiple hybrid de novo genome assembly of finger millet, an orphan allotetraploid crop.</title>
        <authorList>
            <person name="Hatakeyama M."/>
            <person name="Aluri S."/>
            <person name="Balachadran M.T."/>
            <person name="Sivarajan S.R."/>
            <person name="Patrignani A."/>
            <person name="Gruter S."/>
            <person name="Poveda L."/>
            <person name="Shimizu-Inatsugi R."/>
            <person name="Baeten J."/>
            <person name="Francoijs K.J."/>
            <person name="Nataraja K.N."/>
            <person name="Reddy Y.A.N."/>
            <person name="Phadnis S."/>
            <person name="Ravikumar R.L."/>
            <person name="Schlapbach R."/>
            <person name="Sreeman S.M."/>
            <person name="Shimizu K.K."/>
        </authorList>
    </citation>
    <scope>NUCLEOTIDE SEQUENCE</scope>
</reference>
<comment type="caution">
    <text evidence="1">The sequence shown here is derived from an EMBL/GenBank/DDBJ whole genome shotgun (WGS) entry which is preliminary data.</text>
</comment>
<evidence type="ECO:0000313" key="1">
    <source>
        <dbReference type="EMBL" id="GJN19602.1"/>
    </source>
</evidence>
<evidence type="ECO:0000313" key="2">
    <source>
        <dbReference type="Proteomes" id="UP001054889"/>
    </source>
</evidence>
<gene>
    <name evidence="1" type="primary">gb06894</name>
    <name evidence="1" type="ORF">PR202_gb06894</name>
</gene>
<protein>
    <submittedName>
        <fullName evidence="1">Uncharacterized protein</fullName>
    </submittedName>
</protein>
<name>A0AAV5EAL8_ELECO</name>
<keyword evidence="2" id="KW-1185">Reference proteome</keyword>
<proteinExistence type="predicted"/>
<organism evidence="1 2">
    <name type="scientific">Eleusine coracana subsp. coracana</name>
    <dbReference type="NCBI Taxonomy" id="191504"/>
    <lineage>
        <taxon>Eukaryota</taxon>
        <taxon>Viridiplantae</taxon>
        <taxon>Streptophyta</taxon>
        <taxon>Embryophyta</taxon>
        <taxon>Tracheophyta</taxon>
        <taxon>Spermatophyta</taxon>
        <taxon>Magnoliopsida</taxon>
        <taxon>Liliopsida</taxon>
        <taxon>Poales</taxon>
        <taxon>Poaceae</taxon>
        <taxon>PACMAD clade</taxon>
        <taxon>Chloridoideae</taxon>
        <taxon>Cynodonteae</taxon>
        <taxon>Eleusininae</taxon>
        <taxon>Eleusine</taxon>
    </lineage>
</organism>
<dbReference type="EMBL" id="BQKI01000074">
    <property type="protein sequence ID" value="GJN19602.1"/>
    <property type="molecule type" value="Genomic_DNA"/>
</dbReference>
<reference evidence="1" key="2">
    <citation type="submission" date="2021-12" db="EMBL/GenBank/DDBJ databases">
        <title>Resequencing data analysis of finger millet.</title>
        <authorList>
            <person name="Hatakeyama M."/>
            <person name="Aluri S."/>
            <person name="Balachadran M.T."/>
            <person name="Sivarajan S.R."/>
            <person name="Poveda L."/>
            <person name="Shimizu-Inatsugi R."/>
            <person name="Schlapbach R."/>
            <person name="Sreeman S.M."/>
            <person name="Shimizu K.K."/>
        </authorList>
    </citation>
    <scope>NUCLEOTIDE SEQUENCE</scope>
</reference>
<sequence>MAPGRRFPSTVRGTIGSPSAATCSLLLLSLPSSRLHRHVLLLHLLLDSLLRRWLQLLRLVGGHRGLLGGCSLFELSLLLPALHPRTAAPSQSPLLLGSAGVGGGGGVAAARLGFLFALGLLEAGTRIEGRVREIPVPVKGD</sequence>
<accession>A0AAV5EAL8</accession>
<dbReference type="Proteomes" id="UP001054889">
    <property type="component" value="Unassembled WGS sequence"/>
</dbReference>
<dbReference type="AlphaFoldDB" id="A0AAV5EAL8"/>